<dbReference type="GO" id="GO:0032185">
    <property type="term" value="P:septin cytoskeleton organization"/>
    <property type="evidence" value="ECO:0007669"/>
    <property type="project" value="TreeGrafter"/>
</dbReference>
<keyword evidence="2" id="KW-0812">Transmembrane</keyword>
<dbReference type="GO" id="GO:0031505">
    <property type="term" value="P:fungal-type cell wall organization"/>
    <property type="evidence" value="ECO:0007669"/>
    <property type="project" value="TreeGrafter"/>
</dbReference>
<dbReference type="PANTHER" id="PTHR36414:SF1">
    <property type="entry name" value="PROTEIN SUR7"/>
    <property type="match status" value="1"/>
</dbReference>
<evidence type="ECO:0000313" key="3">
    <source>
        <dbReference type="EMBL" id="CUS07555.1"/>
    </source>
</evidence>
<proteinExistence type="predicted"/>
<dbReference type="GO" id="GO:0030866">
    <property type="term" value="P:cortical actin cytoskeleton organization"/>
    <property type="evidence" value="ECO:0007669"/>
    <property type="project" value="TreeGrafter"/>
</dbReference>
<keyword evidence="4" id="KW-1185">Reference proteome</keyword>
<feature type="transmembrane region" description="Helical" evidence="2">
    <location>
        <begin position="156"/>
        <end position="178"/>
    </location>
</feature>
<keyword evidence="2" id="KW-1133">Transmembrane helix</keyword>
<organism evidence="3 4">
    <name type="scientific">Tuber aestivum</name>
    <name type="common">summer truffle</name>
    <dbReference type="NCBI Taxonomy" id="59557"/>
    <lineage>
        <taxon>Eukaryota</taxon>
        <taxon>Fungi</taxon>
        <taxon>Dikarya</taxon>
        <taxon>Ascomycota</taxon>
        <taxon>Pezizomycotina</taxon>
        <taxon>Pezizomycetes</taxon>
        <taxon>Pezizales</taxon>
        <taxon>Tuberaceae</taxon>
        <taxon>Tuber</taxon>
    </lineage>
</organism>
<gene>
    <name evidence="3" type="ORF">GSTUAT00008351001</name>
</gene>
<evidence type="ECO:0000256" key="2">
    <source>
        <dbReference type="SAM" id="Phobius"/>
    </source>
</evidence>
<dbReference type="GO" id="GO:0006897">
    <property type="term" value="P:endocytosis"/>
    <property type="evidence" value="ECO:0007669"/>
    <property type="project" value="TreeGrafter"/>
</dbReference>
<evidence type="ECO:0000313" key="4">
    <source>
        <dbReference type="Proteomes" id="UP001412239"/>
    </source>
</evidence>
<feature type="compositionally biased region" description="Polar residues" evidence="1">
    <location>
        <begin position="326"/>
        <end position="339"/>
    </location>
</feature>
<sequence>MSAARRECPLPAFFHFDFFPNFIIVTQRLSSAKAGVVVIGCCVGITGIGFTIPSLILLSGAIVLLFLLLLAGAYDKRPLNQIFFLEADTHDIPNAPDNLCHWTLYNYCDSRDGKNYNCRPNNAAYPLLPQRNFGTETNIPRDFIRSPGRYFYLSRFLYAFYVIDLFFALLALFAALLATCFRVAGYFAAAASVFGLFCMSFSAAIMTACYVLGQRAFRDDGRFARVGAKAFAFTWTCVVLFFLSGLMLALGLLKKRRNTDRTHPSRTRYSGLASRMRGSRHSPIDSGCAEKEYISGVGGGHGNKQSSYERLGRSGTGLGSRGASGDASSQRRLNTEYQPNNPPMVVN</sequence>
<dbReference type="Gene3D" id="1.20.140.150">
    <property type="match status" value="1"/>
</dbReference>
<dbReference type="GO" id="GO:0045121">
    <property type="term" value="C:membrane raft"/>
    <property type="evidence" value="ECO:0007669"/>
    <property type="project" value="TreeGrafter"/>
</dbReference>
<dbReference type="EMBL" id="LN891197">
    <property type="protein sequence ID" value="CUS07555.1"/>
    <property type="molecule type" value="Genomic_DNA"/>
</dbReference>
<dbReference type="PANTHER" id="PTHR36414">
    <property type="entry name" value="PROTEIN SUR7"/>
    <property type="match status" value="1"/>
</dbReference>
<reference evidence="3" key="1">
    <citation type="submission" date="2015-10" db="EMBL/GenBank/DDBJ databases">
        <authorList>
            <person name="Regsiter A."/>
            <person name="william w."/>
        </authorList>
    </citation>
    <scope>NUCLEOTIDE SEQUENCE</scope>
    <source>
        <strain evidence="3">Montdore</strain>
    </source>
</reference>
<feature type="transmembrane region" description="Helical" evidence="2">
    <location>
        <begin position="56"/>
        <end position="74"/>
    </location>
</feature>
<dbReference type="InterPro" id="IPR009571">
    <property type="entry name" value="SUR7/Rim9-like_fungi"/>
</dbReference>
<feature type="transmembrane region" description="Helical" evidence="2">
    <location>
        <begin position="184"/>
        <end position="212"/>
    </location>
</feature>
<keyword evidence="2" id="KW-0472">Membrane</keyword>
<dbReference type="GO" id="GO:0005886">
    <property type="term" value="C:plasma membrane"/>
    <property type="evidence" value="ECO:0007669"/>
    <property type="project" value="InterPro"/>
</dbReference>
<feature type="region of interest" description="Disordered" evidence="1">
    <location>
        <begin position="261"/>
        <end position="347"/>
    </location>
</feature>
<dbReference type="GO" id="GO:0005938">
    <property type="term" value="C:cell cortex"/>
    <property type="evidence" value="ECO:0007669"/>
    <property type="project" value="TreeGrafter"/>
</dbReference>
<name>A0A292PLJ6_9PEZI</name>
<feature type="transmembrane region" description="Helical" evidence="2">
    <location>
        <begin position="232"/>
        <end position="253"/>
    </location>
</feature>
<accession>A0A292PLJ6</accession>
<dbReference type="Pfam" id="PF06687">
    <property type="entry name" value="SUR7"/>
    <property type="match status" value="1"/>
</dbReference>
<protein>
    <submittedName>
        <fullName evidence="3">Uncharacterized protein</fullName>
    </submittedName>
</protein>
<dbReference type="Proteomes" id="UP001412239">
    <property type="component" value="Unassembled WGS sequence"/>
</dbReference>
<evidence type="ECO:0000256" key="1">
    <source>
        <dbReference type="SAM" id="MobiDB-lite"/>
    </source>
</evidence>
<dbReference type="AlphaFoldDB" id="A0A292PLJ6"/>